<dbReference type="GO" id="GO:0003735">
    <property type="term" value="F:structural constituent of ribosome"/>
    <property type="evidence" value="ECO:0007669"/>
    <property type="project" value="InterPro"/>
</dbReference>
<evidence type="ECO:0000313" key="9">
    <source>
        <dbReference type="Proteomes" id="UP001140453"/>
    </source>
</evidence>
<dbReference type="InterPro" id="IPR023035">
    <property type="entry name" value="Ribosomal_uS9_bac/plastid"/>
</dbReference>
<dbReference type="Proteomes" id="UP001140453">
    <property type="component" value="Unassembled WGS sequence"/>
</dbReference>
<dbReference type="AlphaFoldDB" id="A0A9W8YRX9"/>
<dbReference type="Gene3D" id="3.30.230.10">
    <property type="match status" value="1"/>
</dbReference>
<dbReference type="NCBIfam" id="NF001099">
    <property type="entry name" value="PRK00132.1"/>
    <property type="match status" value="1"/>
</dbReference>
<feature type="compositionally biased region" description="Basic residues" evidence="7">
    <location>
        <begin position="382"/>
        <end position="397"/>
    </location>
</feature>
<gene>
    <name evidence="8" type="primary">MRPS9</name>
    <name evidence="8" type="ORF">N0V93_006575</name>
</gene>
<dbReference type="GO" id="GO:0006412">
    <property type="term" value="P:translation"/>
    <property type="evidence" value="ECO:0007669"/>
    <property type="project" value="InterPro"/>
</dbReference>
<proteinExistence type="inferred from homology"/>
<evidence type="ECO:0000256" key="1">
    <source>
        <dbReference type="ARBA" id="ARBA00005251"/>
    </source>
</evidence>
<evidence type="ECO:0000256" key="6">
    <source>
        <dbReference type="RuleBase" id="RU003815"/>
    </source>
</evidence>
<dbReference type="PANTHER" id="PTHR21569">
    <property type="entry name" value="RIBOSOMAL PROTEIN S9"/>
    <property type="match status" value="1"/>
</dbReference>
<reference evidence="8" key="1">
    <citation type="submission" date="2022-10" db="EMBL/GenBank/DDBJ databases">
        <title>Tapping the CABI collections for fungal endophytes: first genome assemblies for Collariella, Neodidymelliopsis, Ascochyta clinopodiicola, Didymella pomorum, Didymosphaeria variabile, Neocosmospora piperis and Neocucurbitaria cava.</title>
        <authorList>
            <person name="Hill R."/>
        </authorList>
    </citation>
    <scope>NUCLEOTIDE SEQUENCE</scope>
    <source>
        <strain evidence="8">IMI 355082</strain>
    </source>
</reference>
<evidence type="ECO:0000256" key="4">
    <source>
        <dbReference type="ARBA" id="ARBA00039318"/>
    </source>
</evidence>
<keyword evidence="3 6" id="KW-0687">Ribonucleoprotein</keyword>
<dbReference type="InterPro" id="IPR000754">
    <property type="entry name" value="Ribosomal_uS9"/>
</dbReference>
<feature type="region of interest" description="Disordered" evidence="7">
    <location>
        <begin position="111"/>
        <end position="156"/>
    </location>
</feature>
<dbReference type="PANTHER" id="PTHR21569:SF1">
    <property type="entry name" value="SMALL RIBOSOMAL SUBUNIT PROTEIN US9M"/>
    <property type="match status" value="1"/>
</dbReference>
<keyword evidence="9" id="KW-1185">Reference proteome</keyword>
<evidence type="ECO:0000256" key="3">
    <source>
        <dbReference type="ARBA" id="ARBA00023274"/>
    </source>
</evidence>
<accession>A0A9W8YRX9</accession>
<sequence length="397" mass="43802">MATLRPAFTQLRGRCRTSAPQCQQIRHMLQGLHISPKARHTRPLSTLPSGPNDAVPKDEIATFTEVDQGAGDLGTASKLITTAEVSLSGPHREGDAPGRVYEYRPLVNRPRWGDRPKQAALGQMDGEGSHGDDVGSSLREVGRREDPNKDASQKIHARAVPVSPSYFSRQPEFNDSYLLLQKLMRKYAHLPTVPSDQLKRVAFRTLKDYRLAVGEDVKASEYARCMTLVKRLNKIHPKLAPPNIKDAIEPFTRDIDPHLHKAKDIPVDRFGRTLGVGKRKTSVARAWVVEGVGEVLVNGKSLADAFGRIHDRESAVWALKATARTDKYNVWALVEGGGTTGQAEALAMAVGKALMAHEPALKPALRRAGVVTRDPRGVERKKPGHLKARKKPAWVKR</sequence>
<feature type="compositionally biased region" description="Basic and acidic residues" evidence="7">
    <location>
        <begin position="140"/>
        <end position="153"/>
    </location>
</feature>
<comment type="similarity">
    <text evidence="1 6">Belongs to the universal ribosomal protein uS9 family.</text>
</comment>
<dbReference type="FunFam" id="3.30.230.10:FF:000001">
    <property type="entry name" value="30S ribosomal protein S9"/>
    <property type="match status" value="1"/>
</dbReference>
<dbReference type="SUPFAM" id="SSF54211">
    <property type="entry name" value="Ribosomal protein S5 domain 2-like"/>
    <property type="match status" value="1"/>
</dbReference>
<dbReference type="Pfam" id="PF00380">
    <property type="entry name" value="Ribosomal_S9"/>
    <property type="match status" value="1"/>
</dbReference>
<dbReference type="InterPro" id="IPR020568">
    <property type="entry name" value="Ribosomal_Su5_D2-typ_SF"/>
</dbReference>
<comment type="caution">
    <text evidence="8">The sequence shown here is derived from an EMBL/GenBank/DDBJ whole genome shotgun (WGS) entry which is preliminary data.</text>
</comment>
<dbReference type="InterPro" id="IPR020574">
    <property type="entry name" value="Ribosomal_uS9_CS"/>
</dbReference>
<dbReference type="OrthoDB" id="10254627at2759"/>
<protein>
    <recommendedName>
        <fullName evidence="4">Small ribosomal subunit protein uS9m</fullName>
    </recommendedName>
    <alternativeName>
        <fullName evidence="5">37S ribosomal protein S9, mitochondrial</fullName>
    </alternativeName>
</protein>
<evidence type="ECO:0000256" key="7">
    <source>
        <dbReference type="SAM" id="MobiDB-lite"/>
    </source>
</evidence>
<organism evidence="8 9">
    <name type="scientific">Gnomoniopsis smithogilvyi</name>
    <dbReference type="NCBI Taxonomy" id="1191159"/>
    <lineage>
        <taxon>Eukaryota</taxon>
        <taxon>Fungi</taxon>
        <taxon>Dikarya</taxon>
        <taxon>Ascomycota</taxon>
        <taxon>Pezizomycotina</taxon>
        <taxon>Sordariomycetes</taxon>
        <taxon>Sordariomycetidae</taxon>
        <taxon>Diaporthales</taxon>
        <taxon>Gnomoniaceae</taxon>
        <taxon>Gnomoniopsis</taxon>
    </lineage>
</organism>
<dbReference type="PROSITE" id="PS00360">
    <property type="entry name" value="RIBOSOMAL_S9"/>
    <property type="match status" value="1"/>
</dbReference>
<evidence type="ECO:0000256" key="2">
    <source>
        <dbReference type="ARBA" id="ARBA00022980"/>
    </source>
</evidence>
<evidence type="ECO:0000313" key="8">
    <source>
        <dbReference type="EMBL" id="KAJ4389113.1"/>
    </source>
</evidence>
<evidence type="ECO:0000256" key="5">
    <source>
        <dbReference type="ARBA" id="ARBA00042623"/>
    </source>
</evidence>
<dbReference type="EMBL" id="JAPEVB010000004">
    <property type="protein sequence ID" value="KAJ4389113.1"/>
    <property type="molecule type" value="Genomic_DNA"/>
</dbReference>
<name>A0A9W8YRX9_9PEZI</name>
<dbReference type="GO" id="GO:0003723">
    <property type="term" value="F:RNA binding"/>
    <property type="evidence" value="ECO:0007669"/>
    <property type="project" value="TreeGrafter"/>
</dbReference>
<dbReference type="InterPro" id="IPR014721">
    <property type="entry name" value="Ribsml_uS5_D2-typ_fold_subgr"/>
</dbReference>
<dbReference type="GO" id="GO:0005763">
    <property type="term" value="C:mitochondrial small ribosomal subunit"/>
    <property type="evidence" value="ECO:0007669"/>
    <property type="project" value="TreeGrafter"/>
</dbReference>
<keyword evidence="2 6" id="KW-0689">Ribosomal protein</keyword>
<feature type="region of interest" description="Disordered" evidence="7">
    <location>
        <begin position="373"/>
        <end position="397"/>
    </location>
</feature>